<dbReference type="EMBL" id="JBHSRD010000003">
    <property type="protein sequence ID" value="MFC6007351.1"/>
    <property type="molecule type" value="Genomic_DNA"/>
</dbReference>
<dbReference type="Pfam" id="PF00582">
    <property type="entry name" value="Usp"/>
    <property type="match status" value="1"/>
</dbReference>
<gene>
    <name evidence="3" type="ORF">ACFQDO_09440</name>
</gene>
<comment type="similarity">
    <text evidence="1">Belongs to the universal stress protein A family.</text>
</comment>
<evidence type="ECO:0000313" key="4">
    <source>
        <dbReference type="Proteomes" id="UP001596189"/>
    </source>
</evidence>
<feature type="domain" description="UspA" evidence="2">
    <location>
        <begin position="9"/>
        <end position="136"/>
    </location>
</feature>
<evidence type="ECO:0000256" key="1">
    <source>
        <dbReference type="ARBA" id="ARBA00008791"/>
    </source>
</evidence>
<dbReference type="PANTHER" id="PTHR46268:SF15">
    <property type="entry name" value="UNIVERSAL STRESS PROTEIN HP_0031"/>
    <property type="match status" value="1"/>
</dbReference>
<dbReference type="PRINTS" id="PR01438">
    <property type="entry name" value="UNVRSLSTRESS"/>
</dbReference>
<accession>A0ABW1JE83</accession>
<keyword evidence="4" id="KW-1185">Reference proteome</keyword>
<evidence type="ECO:0000313" key="3">
    <source>
        <dbReference type="EMBL" id="MFC6007351.1"/>
    </source>
</evidence>
<dbReference type="RefSeq" id="WP_345716154.1">
    <property type="nucleotide sequence ID" value="NZ_BAABFP010000004.1"/>
</dbReference>
<dbReference type="Gene3D" id="3.40.50.620">
    <property type="entry name" value="HUPs"/>
    <property type="match status" value="1"/>
</dbReference>
<name>A0ABW1JE83_9ACTN</name>
<organism evidence="3 4">
    <name type="scientific">Angustibacter luteus</name>
    <dbReference type="NCBI Taxonomy" id="658456"/>
    <lineage>
        <taxon>Bacteria</taxon>
        <taxon>Bacillati</taxon>
        <taxon>Actinomycetota</taxon>
        <taxon>Actinomycetes</taxon>
        <taxon>Kineosporiales</taxon>
        <taxon>Kineosporiaceae</taxon>
    </lineage>
</organism>
<dbReference type="Proteomes" id="UP001596189">
    <property type="component" value="Unassembled WGS sequence"/>
</dbReference>
<dbReference type="InterPro" id="IPR006016">
    <property type="entry name" value="UspA"/>
</dbReference>
<dbReference type="PANTHER" id="PTHR46268">
    <property type="entry name" value="STRESS RESPONSE PROTEIN NHAX"/>
    <property type="match status" value="1"/>
</dbReference>
<dbReference type="SUPFAM" id="SSF52402">
    <property type="entry name" value="Adenine nucleotide alpha hydrolases-like"/>
    <property type="match status" value="1"/>
</dbReference>
<proteinExistence type="inferred from homology"/>
<dbReference type="InterPro" id="IPR006015">
    <property type="entry name" value="Universal_stress_UspA"/>
</dbReference>
<sequence length="142" mass="15065">MTGSAAVAERIVVGYIPSPQGIAAFERAKDEAVRRSGRLVVVNTGHHGNYSDAAFATAEDLDAIDAELTSAGIEHEVQQPTAGRDAAEEILRVAEEQRATLIVIGIRYRSQVGKLLLGSTAQQVLLEAACPVLAVKESARSR</sequence>
<evidence type="ECO:0000259" key="2">
    <source>
        <dbReference type="Pfam" id="PF00582"/>
    </source>
</evidence>
<dbReference type="InterPro" id="IPR014729">
    <property type="entry name" value="Rossmann-like_a/b/a_fold"/>
</dbReference>
<comment type="caution">
    <text evidence="3">The sequence shown here is derived from an EMBL/GenBank/DDBJ whole genome shotgun (WGS) entry which is preliminary data.</text>
</comment>
<protein>
    <submittedName>
        <fullName evidence="3">Universal stress protein</fullName>
    </submittedName>
</protein>
<reference evidence="4" key="1">
    <citation type="journal article" date="2019" name="Int. J. Syst. Evol. Microbiol.">
        <title>The Global Catalogue of Microorganisms (GCM) 10K type strain sequencing project: providing services to taxonomists for standard genome sequencing and annotation.</title>
        <authorList>
            <consortium name="The Broad Institute Genomics Platform"/>
            <consortium name="The Broad Institute Genome Sequencing Center for Infectious Disease"/>
            <person name="Wu L."/>
            <person name="Ma J."/>
        </authorList>
    </citation>
    <scope>NUCLEOTIDE SEQUENCE [LARGE SCALE GENOMIC DNA]</scope>
    <source>
        <strain evidence="4">KACC 14249</strain>
    </source>
</reference>
<dbReference type="CDD" id="cd00293">
    <property type="entry name" value="USP-like"/>
    <property type="match status" value="1"/>
</dbReference>